<comment type="similarity">
    <text evidence="1 5">Belongs to the peptidase S8 family.</text>
</comment>
<dbReference type="Gene3D" id="3.40.50.200">
    <property type="entry name" value="Peptidase S8/S53 domain"/>
    <property type="match status" value="1"/>
</dbReference>
<dbReference type="Proteomes" id="UP000016801">
    <property type="component" value="Unassembled WGS sequence"/>
</dbReference>
<dbReference type="VEuPathDB" id="FungiDB:CPUR_06462"/>
<name>M1W9Q8_CLAP2</name>
<dbReference type="PROSITE" id="PS00136">
    <property type="entry name" value="SUBTILASE_ASP"/>
    <property type="match status" value="1"/>
</dbReference>
<evidence type="ECO:0000256" key="5">
    <source>
        <dbReference type="PROSITE-ProRule" id="PRU01240"/>
    </source>
</evidence>
<dbReference type="InterPro" id="IPR036852">
    <property type="entry name" value="Peptidase_S8/S53_dom_sf"/>
</dbReference>
<dbReference type="PROSITE" id="PS51892">
    <property type="entry name" value="SUBTILASE"/>
    <property type="match status" value="1"/>
</dbReference>
<feature type="domain" description="Peptidase S8/S53" evidence="6">
    <location>
        <begin position="90"/>
        <end position="217"/>
    </location>
</feature>
<dbReference type="HOGENOM" id="CLU_1204660_0_0_1"/>
<dbReference type="GO" id="GO:0006508">
    <property type="term" value="P:proteolysis"/>
    <property type="evidence" value="ECO:0007669"/>
    <property type="project" value="UniProtKB-KW"/>
</dbReference>
<proteinExistence type="inferred from homology"/>
<dbReference type="AlphaFoldDB" id="M1W9Q8"/>
<gene>
    <name evidence="7" type="ORF">CPUR_06462</name>
</gene>
<evidence type="ECO:0000259" key="6">
    <source>
        <dbReference type="Pfam" id="PF00082"/>
    </source>
</evidence>
<dbReference type="PANTHER" id="PTHR43806:SF66">
    <property type="entry name" value="SERIN ENDOPEPTIDASE"/>
    <property type="match status" value="1"/>
</dbReference>
<keyword evidence="3" id="KW-0378">Hydrolase</keyword>
<keyword evidence="2 7" id="KW-0645">Protease</keyword>
<evidence type="ECO:0000256" key="4">
    <source>
        <dbReference type="ARBA" id="ARBA00022825"/>
    </source>
</evidence>
<keyword evidence="4" id="KW-0720">Serine protease</keyword>
<dbReference type="PANTHER" id="PTHR43806">
    <property type="entry name" value="PEPTIDASE S8"/>
    <property type="match status" value="1"/>
</dbReference>
<comment type="caution">
    <text evidence="7">The sequence shown here is derived from an EMBL/GenBank/DDBJ whole genome shotgun (WGS) entry which is preliminary data.</text>
</comment>
<evidence type="ECO:0000256" key="3">
    <source>
        <dbReference type="ARBA" id="ARBA00022801"/>
    </source>
</evidence>
<evidence type="ECO:0000313" key="8">
    <source>
        <dbReference type="Proteomes" id="UP000016801"/>
    </source>
</evidence>
<dbReference type="InterPro" id="IPR023827">
    <property type="entry name" value="Peptidase_S8_Asp-AS"/>
</dbReference>
<dbReference type="eggNOG" id="KOG4266">
    <property type="taxonomic scope" value="Eukaryota"/>
</dbReference>
<dbReference type="InterPro" id="IPR000209">
    <property type="entry name" value="Peptidase_S8/S53_dom"/>
</dbReference>
<dbReference type="GO" id="GO:0004252">
    <property type="term" value="F:serine-type endopeptidase activity"/>
    <property type="evidence" value="ECO:0007669"/>
    <property type="project" value="InterPro"/>
</dbReference>
<comment type="caution">
    <text evidence="5">Lacks conserved residue(s) required for the propagation of feature annotation.</text>
</comment>
<reference evidence="7 8" key="1">
    <citation type="journal article" date="2013" name="PLoS Genet.">
        <title>Plant-symbiotic fungi as chemical engineers: Multi-genome analysis of the Clavicipitaceae reveals dynamics of alkaloid loci.</title>
        <authorList>
            <person name="Schardl C.L."/>
            <person name="Young C.A."/>
            <person name="Hesse U."/>
            <person name="Amyotte S.G."/>
            <person name="Andreeva K."/>
            <person name="Calie P.J."/>
            <person name="Fleetwood D.J."/>
            <person name="Haws D.C."/>
            <person name="Moore N."/>
            <person name="Oeser B."/>
            <person name="Panaccione D.G."/>
            <person name="Schweri K.K."/>
            <person name="Voisey C.R."/>
            <person name="Farman M.L."/>
            <person name="Jaromczyk J.W."/>
            <person name="Roe B.A."/>
            <person name="O'Sullivan D.M."/>
            <person name="Scott B."/>
            <person name="Tudzynski P."/>
            <person name="An Z."/>
            <person name="Arnaoudova E.G."/>
            <person name="Bullock C.T."/>
            <person name="Charlton N.D."/>
            <person name="Chen L."/>
            <person name="Cox M."/>
            <person name="Dinkins R.D."/>
            <person name="Florea S."/>
            <person name="Glenn A.E."/>
            <person name="Gordon A."/>
            <person name="Gueldener U."/>
            <person name="Harris D.R."/>
            <person name="Hollin W."/>
            <person name="Jaromczyk J."/>
            <person name="Johnson R.D."/>
            <person name="Khan A.K."/>
            <person name="Leistner E."/>
            <person name="Leuchtmann A."/>
            <person name="Li C."/>
            <person name="Liu J."/>
            <person name="Liu J."/>
            <person name="Liu M."/>
            <person name="Mace W."/>
            <person name="Machado C."/>
            <person name="Nagabhyru P."/>
            <person name="Pan J."/>
            <person name="Schmid J."/>
            <person name="Sugawara K."/>
            <person name="Steiner U."/>
            <person name="Takach J.E."/>
            <person name="Tanaka E."/>
            <person name="Webb J.S."/>
            <person name="Wilson E.V."/>
            <person name="Wiseman J.L."/>
            <person name="Yoshida R."/>
            <person name="Zeng Z."/>
        </authorList>
    </citation>
    <scope>NUCLEOTIDE SEQUENCE [LARGE SCALE GENOMIC DNA]</scope>
    <source>
        <strain evidence="7 8">20.1</strain>
    </source>
</reference>
<accession>M1W9Q8</accession>
<evidence type="ECO:0000256" key="1">
    <source>
        <dbReference type="ARBA" id="ARBA00011073"/>
    </source>
</evidence>
<dbReference type="InterPro" id="IPR050131">
    <property type="entry name" value="Peptidase_S8_subtilisin-like"/>
</dbReference>
<evidence type="ECO:0000256" key="2">
    <source>
        <dbReference type="ARBA" id="ARBA00022670"/>
    </source>
</evidence>
<keyword evidence="8" id="KW-1185">Reference proteome</keyword>
<dbReference type="STRING" id="1111077.M1W9Q8"/>
<dbReference type="SUPFAM" id="SSF52743">
    <property type="entry name" value="Subtilisin-like"/>
    <property type="match status" value="1"/>
</dbReference>
<organism evidence="7 8">
    <name type="scientific">Claviceps purpurea (strain 20.1)</name>
    <name type="common">Ergot fungus</name>
    <name type="synonym">Sphacelia segetum</name>
    <dbReference type="NCBI Taxonomy" id="1111077"/>
    <lineage>
        <taxon>Eukaryota</taxon>
        <taxon>Fungi</taxon>
        <taxon>Dikarya</taxon>
        <taxon>Ascomycota</taxon>
        <taxon>Pezizomycotina</taxon>
        <taxon>Sordariomycetes</taxon>
        <taxon>Hypocreomycetidae</taxon>
        <taxon>Hypocreales</taxon>
        <taxon>Clavicipitaceae</taxon>
        <taxon>Claviceps</taxon>
    </lineage>
</organism>
<dbReference type="EMBL" id="CAGA01000043">
    <property type="protein sequence ID" value="CCE32600.1"/>
    <property type="molecule type" value="Genomic_DNA"/>
</dbReference>
<evidence type="ECO:0000313" key="7">
    <source>
        <dbReference type="EMBL" id="CCE32600.1"/>
    </source>
</evidence>
<dbReference type="OrthoDB" id="10256524at2759"/>
<dbReference type="Pfam" id="PF00082">
    <property type="entry name" value="Peptidase_S8"/>
    <property type="match status" value="1"/>
</dbReference>
<protein>
    <submittedName>
        <fullName evidence="7">Probable subtilisin-like serine protease</fullName>
    </submittedName>
</protein>
<sequence length="230" mass="23746">MWPVKLISTNTVTKTQVVGASPNGEVFMRDGTLPKDTFALHLMTQVDRLRAKGITGKGVKIAVIDSGIDFTHPALGNGCFGKGCLVSFAAQPNPLGFTGEATGITLGAYRVMGCEGESANDVLVAAFNKAFEDGANIITASIGGAEGFSDSPWAVTASRIVQAGVPVTISAGNDGHSGLFYFGDGASGKGVTAVASYDNIDSPVVSYHSTYNINNGDKIDFIYTPGALAE</sequence>